<dbReference type="EMBL" id="BOOJ01000052">
    <property type="protein sequence ID" value="GIH95448.1"/>
    <property type="molecule type" value="Genomic_DNA"/>
</dbReference>
<dbReference type="Proteomes" id="UP000619788">
    <property type="component" value="Unassembled WGS sequence"/>
</dbReference>
<organism evidence="1 2">
    <name type="scientific">Planobispora siamensis</name>
    <dbReference type="NCBI Taxonomy" id="936338"/>
    <lineage>
        <taxon>Bacteria</taxon>
        <taxon>Bacillati</taxon>
        <taxon>Actinomycetota</taxon>
        <taxon>Actinomycetes</taxon>
        <taxon>Streptosporangiales</taxon>
        <taxon>Streptosporangiaceae</taxon>
        <taxon>Planobispora</taxon>
    </lineage>
</organism>
<keyword evidence="2" id="KW-1185">Reference proteome</keyword>
<comment type="caution">
    <text evidence="1">The sequence shown here is derived from an EMBL/GenBank/DDBJ whole genome shotgun (WGS) entry which is preliminary data.</text>
</comment>
<dbReference type="AlphaFoldDB" id="A0A8J3WMX7"/>
<gene>
    <name evidence="1" type="ORF">Psi01_60780</name>
</gene>
<name>A0A8J3WMX7_9ACTN</name>
<proteinExistence type="predicted"/>
<protein>
    <recommendedName>
        <fullName evidence="3">Minor tail protein</fullName>
    </recommendedName>
</protein>
<accession>A0A8J3WMX7</accession>
<dbReference type="RefSeq" id="WP_204067541.1">
    <property type="nucleotide sequence ID" value="NZ_BOOJ01000052.1"/>
</dbReference>
<evidence type="ECO:0000313" key="2">
    <source>
        <dbReference type="Proteomes" id="UP000619788"/>
    </source>
</evidence>
<reference evidence="1 2" key="1">
    <citation type="submission" date="2021-01" db="EMBL/GenBank/DDBJ databases">
        <title>Whole genome shotgun sequence of Planobispora siamensis NBRC 107568.</title>
        <authorList>
            <person name="Komaki H."/>
            <person name="Tamura T."/>
        </authorList>
    </citation>
    <scope>NUCLEOTIDE SEQUENCE [LARGE SCALE GENOMIC DNA]</scope>
    <source>
        <strain evidence="1 2">NBRC 107568</strain>
    </source>
</reference>
<evidence type="ECO:0008006" key="3">
    <source>
        <dbReference type="Google" id="ProtNLM"/>
    </source>
</evidence>
<sequence>MATYRYLFYDFSTRRLIDALPMDEVSFSWELRGVGTFTGQIPLYADELPAARVLEAVQPYRTKIFAERDGGLVWGGWIHQEPSYDSSTGKLTVSAEESLGYFARRTMPSVVFSGVDQLTIARSFLTTAQAEPGGDMWIAVDPSVLSGRLRDRSYSQYDQSPVLTALTQLSEVIDGFDFSTQVGWVGGLPHELLVLGYPRLGRTGKDSGLVFEFDRFSGSGGNIDSYTWGDAGVPMSTRTWANSETDEGVQLTARSERPDLIADGYPVMENSESFDGVVNGSTLQTHADALQDFRSAPRVVAQFTLVAGAGVDIGDFGMGDEVLVRLSDWRHPPNPTTGAPGYLNYLRITGCAVAPGVQGAERLTFTCADFAAA</sequence>
<evidence type="ECO:0000313" key="1">
    <source>
        <dbReference type="EMBL" id="GIH95448.1"/>
    </source>
</evidence>